<dbReference type="InterPro" id="IPR011990">
    <property type="entry name" value="TPR-like_helical_dom_sf"/>
</dbReference>
<dbReference type="Proteomes" id="UP001141327">
    <property type="component" value="Unassembled WGS sequence"/>
</dbReference>
<dbReference type="SUPFAM" id="SSF48452">
    <property type="entry name" value="TPR-like"/>
    <property type="match status" value="1"/>
</dbReference>
<accession>A0ABQ8UVK8</accession>
<dbReference type="SUPFAM" id="SSF48371">
    <property type="entry name" value="ARM repeat"/>
    <property type="match status" value="1"/>
</dbReference>
<feature type="domain" description="ARM repeat N-terminal plant" evidence="2">
    <location>
        <begin position="2"/>
        <end position="154"/>
    </location>
</feature>
<feature type="region of interest" description="Disordered" evidence="1">
    <location>
        <begin position="669"/>
        <end position="695"/>
    </location>
</feature>
<comment type="caution">
    <text evidence="3">The sequence shown here is derived from an EMBL/GenBank/DDBJ whole genome shotgun (WGS) entry which is preliminary data.</text>
</comment>
<evidence type="ECO:0000256" key="1">
    <source>
        <dbReference type="SAM" id="MobiDB-lite"/>
    </source>
</evidence>
<dbReference type="InterPro" id="IPR016024">
    <property type="entry name" value="ARM-type_fold"/>
</dbReference>
<feature type="compositionally biased region" description="Pro residues" evidence="1">
    <location>
        <begin position="866"/>
        <end position="877"/>
    </location>
</feature>
<feature type="compositionally biased region" description="Acidic residues" evidence="1">
    <location>
        <begin position="633"/>
        <end position="646"/>
    </location>
</feature>
<dbReference type="PANTHER" id="PTHR46578">
    <property type="entry name" value="ARM-REPEAT/TETRATRICOPEPTIDE REPEAT (TPR)-LIKE PROTEIN"/>
    <property type="match status" value="1"/>
</dbReference>
<keyword evidence="4" id="KW-1185">Reference proteome</keyword>
<feature type="compositionally biased region" description="Low complexity" evidence="1">
    <location>
        <begin position="582"/>
        <end position="608"/>
    </location>
</feature>
<reference evidence="3" key="1">
    <citation type="journal article" date="2022" name="bioRxiv">
        <title>Genomics of Preaxostyla Flagellates Illuminates Evolutionary Transitions and the Path Towards Mitochondrial Loss.</title>
        <authorList>
            <person name="Novak L.V.F."/>
            <person name="Treitli S.C."/>
            <person name="Pyrih J."/>
            <person name="Halakuc P."/>
            <person name="Pipaliya S.V."/>
            <person name="Vacek V."/>
            <person name="Brzon O."/>
            <person name="Soukal P."/>
            <person name="Eme L."/>
            <person name="Dacks J.B."/>
            <person name="Karnkowska A."/>
            <person name="Elias M."/>
            <person name="Hampl V."/>
        </authorList>
    </citation>
    <scope>NUCLEOTIDE SEQUENCE</scope>
    <source>
        <strain evidence="3">RCP-MX</strain>
    </source>
</reference>
<evidence type="ECO:0000313" key="3">
    <source>
        <dbReference type="EMBL" id="KAJ4462923.1"/>
    </source>
</evidence>
<gene>
    <name evidence="3" type="ORF">PAPYR_142</name>
</gene>
<feature type="compositionally biased region" description="Low complexity" evidence="1">
    <location>
        <begin position="669"/>
        <end position="685"/>
    </location>
</feature>
<dbReference type="Pfam" id="PF26524">
    <property type="entry name" value="ARM_7"/>
    <property type="match status" value="1"/>
</dbReference>
<feature type="compositionally biased region" description="Basic residues" evidence="1">
    <location>
        <begin position="374"/>
        <end position="385"/>
    </location>
</feature>
<proteinExistence type="predicted"/>
<feature type="compositionally biased region" description="Low complexity" evidence="1">
    <location>
        <begin position="396"/>
        <end position="432"/>
    </location>
</feature>
<protein>
    <recommendedName>
        <fullName evidence="2">ARM repeat N-terminal plant domain-containing protein</fullName>
    </recommendedName>
</protein>
<name>A0ABQ8UVK8_9EUKA</name>
<dbReference type="Gene3D" id="1.25.40.10">
    <property type="entry name" value="Tetratricopeptide repeat domain"/>
    <property type="match status" value="1"/>
</dbReference>
<dbReference type="EMBL" id="JAPMOS010000001">
    <property type="protein sequence ID" value="KAJ4462923.1"/>
    <property type="molecule type" value="Genomic_DNA"/>
</dbReference>
<feature type="region of interest" description="Disordered" evidence="1">
    <location>
        <begin position="582"/>
        <end position="656"/>
    </location>
</feature>
<feature type="compositionally biased region" description="Low complexity" evidence="1">
    <location>
        <begin position="618"/>
        <end position="632"/>
    </location>
</feature>
<feature type="region of interest" description="Disordered" evidence="1">
    <location>
        <begin position="861"/>
        <end position="885"/>
    </location>
</feature>
<evidence type="ECO:0000313" key="4">
    <source>
        <dbReference type="Proteomes" id="UP001141327"/>
    </source>
</evidence>
<dbReference type="InterPro" id="IPR058868">
    <property type="entry name" value="ARM_7"/>
</dbReference>
<feature type="region of interest" description="Disordered" evidence="1">
    <location>
        <begin position="360"/>
        <end position="451"/>
    </location>
</feature>
<evidence type="ECO:0000259" key="2">
    <source>
        <dbReference type="Pfam" id="PF26524"/>
    </source>
</evidence>
<organism evidence="3 4">
    <name type="scientific">Paratrimastix pyriformis</name>
    <dbReference type="NCBI Taxonomy" id="342808"/>
    <lineage>
        <taxon>Eukaryota</taxon>
        <taxon>Metamonada</taxon>
        <taxon>Preaxostyla</taxon>
        <taxon>Paratrimastigidae</taxon>
        <taxon>Paratrimastix</taxon>
    </lineage>
</organism>
<dbReference type="PANTHER" id="PTHR46578:SF2">
    <property type="entry name" value="ARM-REPEAT_TETRATRICOPEPTIDE REPEAT (TPR)-LIKE PROTEIN"/>
    <property type="match status" value="1"/>
</dbReference>
<sequence length="885" mass="92807">MFCQANADPDPFRQTQRLRDQIYAMPTLPPIQLAKALSCCWRVAAEPSNASNLLATGLCSSICQIIATRTGVAATSDDADEKTVPYFSVHILASLFKNGLFLGIPAMVLSRTDVLPVLFELLDGSYTWLERLVALRALVHLSEDPASIPHFARLSNCCRSVTATLLHIFEHIQTEWIRSPGGMPAYHRILMREYSRDENFSVVTLGRTLGYYCQEFAINFFCNLTKTEAGVALLLADGDFVEALPALVQRIYFASSDVMLLEITMRLLNASPALTARLASRLAPVLPSLIRSPRTAWFGATIALAIYHVGLEGGRLLADAGVFMAALEAYQCRLAEVETPSRVLLPLLTRLLECALAGPMAPVQSPSRAPAAKARGKAAHRKRIRQTITPAPPAAPTAASPARSAPAAVPSSPATPASTTSAAAPASQTPRAGSLFAAPSTPSGPCRAHPLGRSTSFASPFLSYPTPTAFASEVTFSSSPAAAAAAATVGAGAGGHPAVGDTFGQVDSTPAGSDGDGAASRACRFPAAALDLPENPFSLSAALAGPSFGNRGLAFGLPVTGSAAPRPPPALGRAASFAAAPASSTTSFPQSAPPAAHTAPAAAAPTPASEARRVAQSPVAEPAADAPVADAPTESDDESEGEEAEEAKDARAAEGPVDRCPCGCGRPMAAAPAAAPTTSSAGRPASEGHIRPPRPARCLLTEEEWGLLAQCRERIRAQAELSPAERQDCAEVAAELQAAGNTAFAASRFSEALQSYTAALENCPDTATTRLLAVLSNMAECYLRLGLPERCVWAATRAAHLYMHRAEPTLTDKVYLRRARAYLALHRPVEAFFDCLCVRTEQARQAAKPLQDQVFLAEDPFLRPWGAPPPAPAPTGVPAPSSGTR</sequence>